<dbReference type="EMBL" id="LAZR01011984">
    <property type="protein sequence ID" value="KKM49039.1"/>
    <property type="molecule type" value="Genomic_DNA"/>
</dbReference>
<accession>A0A0F9L4W1</accession>
<name>A0A0F9L4W1_9ZZZZ</name>
<sequence>YKVWSRYTNFEDGGGFAAGPMVFRHTDGQLWLYDHMMSDLVVIEEGSINIPEK</sequence>
<feature type="non-terminal residue" evidence="1">
    <location>
        <position position="1"/>
    </location>
</feature>
<proteinExistence type="predicted"/>
<evidence type="ECO:0000313" key="1">
    <source>
        <dbReference type="EMBL" id="KKM49039.1"/>
    </source>
</evidence>
<protein>
    <submittedName>
        <fullName evidence="1">Uncharacterized protein</fullName>
    </submittedName>
</protein>
<reference evidence="1" key="1">
    <citation type="journal article" date="2015" name="Nature">
        <title>Complex archaea that bridge the gap between prokaryotes and eukaryotes.</title>
        <authorList>
            <person name="Spang A."/>
            <person name="Saw J.H."/>
            <person name="Jorgensen S.L."/>
            <person name="Zaremba-Niedzwiedzka K."/>
            <person name="Martijn J."/>
            <person name="Lind A.E."/>
            <person name="van Eijk R."/>
            <person name="Schleper C."/>
            <person name="Guy L."/>
            <person name="Ettema T.J."/>
        </authorList>
    </citation>
    <scope>NUCLEOTIDE SEQUENCE</scope>
</reference>
<dbReference type="AlphaFoldDB" id="A0A0F9L4W1"/>
<organism evidence="1">
    <name type="scientific">marine sediment metagenome</name>
    <dbReference type="NCBI Taxonomy" id="412755"/>
    <lineage>
        <taxon>unclassified sequences</taxon>
        <taxon>metagenomes</taxon>
        <taxon>ecological metagenomes</taxon>
    </lineage>
</organism>
<gene>
    <name evidence="1" type="ORF">LCGC14_1557060</name>
</gene>
<comment type="caution">
    <text evidence="1">The sequence shown here is derived from an EMBL/GenBank/DDBJ whole genome shotgun (WGS) entry which is preliminary data.</text>
</comment>